<dbReference type="Gene3D" id="3.40.50.1390">
    <property type="entry name" value="Resolvase, N-terminal catalytic domain"/>
    <property type="match status" value="1"/>
</dbReference>
<name>B2A5F2_NATTJ</name>
<reference evidence="4 5" key="2">
    <citation type="journal article" date="2011" name="J. Bacteriol.">
        <title>Complete genome sequence of the anaerobic, halophilic alkalithermophile Natranaerobius thermophilus JW/NM-WN-LF.</title>
        <authorList>
            <person name="Zhao B."/>
            <person name="Mesbah N.M."/>
            <person name="Dalin E."/>
            <person name="Goodwin L."/>
            <person name="Nolan M."/>
            <person name="Pitluck S."/>
            <person name="Chertkov O."/>
            <person name="Brettin T.S."/>
            <person name="Han J."/>
            <person name="Larimer F.W."/>
            <person name="Land M.L."/>
            <person name="Hauser L."/>
            <person name="Kyrpides N."/>
            <person name="Wiegel J."/>
        </authorList>
    </citation>
    <scope>NUCLEOTIDE SEQUENCE [LARGE SCALE GENOMIC DNA]</scope>
    <source>
        <strain evidence="5">ATCC BAA-1301 / DSM 18059 / JW/NM-WN-LF</strain>
    </source>
</reference>
<dbReference type="Pfam" id="PF13408">
    <property type="entry name" value="Zn_ribbon_recom"/>
    <property type="match status" value="1"/>
</dbReference>
<feature type="domain" description="Resolvase/invertase-type recombinase catalytic" evidence="2">
    <location>
        <begin position="6"/>
        <end position="159"/>
    </location>
</feature>
<evidence type="ECO:0000259" key="3">
    <source>
        <dbReference type="PROSITE" id="PS51737"/>
    </source>
</evidence>
<dbReference type="Gene3D" id="3.90.1750.20">
    <property type="entry name" value="Putative Large Serine Recombinase, Chain B, Domain 2"/>
    <property type="match status" value="1"/>
</dbReference>
<dbReference type="PROSITE" id="PS51736">
    <property type="entry name" value="RECOMBINASES_3"/>
    <property type="match status" value="1"/>
</dbReference>
<dbReference type="AlphaFoldDB" id="B2A5F2"/>
<dbReference type="InterPro" id="IPR011109">
    <property type="entry name" value="DNA_bind_recombinase_dom"/>
</dbReference>
<dbReference type="GO" id="GO:0003677">
    <property type="term" value="F:DNA binding"/>
    <property type="evidence" value="ECO:0007669"/>
    <property type="project" value="InterPro"/>
</dbReference>
<dbReference type="Proteomes" id="UP000001683">
    <property type="component" value="Chromosome"/>
</dbReference>
<sequence>MVTTIKYAKYMRYSRVDGDREKESIQNQDKIIENYIKDRETKYNEKWLLVGEYVDLDYTGSNFNRPEFLKMKEEVENDKIDVIISKDASRFGRNVATEVYFEEIFPKYRTRFIGVVDNVDTASENQAFERKIRGLMNENYCSDISQKVKSSLKTKMIEGKFIGASPPYGFERDLDDKHKLIVDEEVRPIILKIVDLYLKGYGFSAIAKILNAEKIPSPSAYKKMKKSNYKNPRANRRLWSPSTIRKILTEPIYNGTLVQGKHPKINYKINSRKKSGESELIKVDNAVEKIIDDETFELVGKKINSRSKNVKNNDSPSVLPDNVYSGLVYCEDCGSKMVYRSDRDMYMCGTYAKYGKKYCSNHNIKTKVINEVVIEQLNLIIKLTIDIRTLLNDIKKKYQEVSGKDVIEIKRKKRENRLKTLKESLKILREEYADGIIDQEEYKETRSEYVNEINTIENELGKLQVSSSKESVINDWEEKVKDLEKFYNNFLKINKIDREIALKLIDTITVGTDQISEIKFAGASPFELAQELKSEISSVAL</sequence>
<dbReference type="GO" id="GO:0000150">
    <property type="term" value="F:DNA strand exchange activity"/>
    <property type="evidence" value="ECO:0007669"/>
    <property type="project" value="InterPro"/>
</dbReference>
<evidence type="ECO:0000259" key="2">
    <source>
        <dbReference type="PROSITE" id="PS51736"/>
    </source>
</evidence>
<dbReference type="OrthoDB" id="9784557at2"/>
<dbReference type="EMBL" id="CP001034">
    <property type="protein sequence ID" value="ACB83990.1"/>
    <property type="molecule type" value="Genomic_DNA"/>
</dbReference>
<dbReference type="SUPFAM" id="SSF53041">
    <property type="entry name" value="Resolvase-like"/>
    <property type="match status" value="1"/>
</dbReference>
<evidence type="ECO:0000313" key="4">
    <source>
        <dbReference type="EMBL" id="ACB83990.1"/>
    </source>
</evidence>
<reference evidence="4 5" key="1">
    <citation type="submission" date="2008-04" db="EMBL/GenBank/DDBJ databases">
        <title>Complete sequence of chromosome of Natranaerobius thermophilus JW/NM-WN-LF.</title>
        <authorList>
            <consortium name="US DOE Joint Genome Institute"/>
            <person name="Copeland A."/>
            <person name="Lucas S."/>
            <person name="Lapidus A."/>
            <person name="Glavina del Rio T."/>
            <person name="Dalin E."/>
            <person name="Tice H."/>
            <person name="Bruce D."/>
            <person name="Goodwin L."/>
            <person name="Pitluck S."/>
            <person name="Chertkov O."/>
            <person name="Brettin T."/>
            <person name="Detter J.C."/>
            <person name="Han C."/>
            <person name="Kuske C.R."/>
            <person name="Schmutz J."/>
            <person name="Larimer F."/>
            <person name="Land M."/>
            <person name="Hauser L."/>
            <person name="Kyrpides N."/>
            <person name="Lykidis A."/>
            <person name="Mesbah N.M."/>
            <person name="Wiegel J."/>
        </authorList>
    </citation>
    <scope>NUCLEOTIDE SEQUENCE [LARGE SCALE GENOMIC DNA]</scope>
    <source>
        <strain evidence="5">ATCC BAA-1301 / DSM 18059 / JW/NM-WN-LF</strain>
    </source>
</reference>
<accession>B2A5F2</accession>
<dbReference type="InterPro" id="IPR038109">
    <property type="entry name" value="DNA_bind_recomb_sf"/>
</dbReference>
<feature type="coiled-coil region" evidence="1">
    <location>
        <begin position="411"/>
        <end position="459"/>
    </location>
</feature>
<dbReference type="PROSITE" id="PS51737">
    <property type="entry name" value="RECOMBINASE_DNA_BIND"/>
    <property type="match status" value="1"/>
</dbReference>
<dbReference type="PANTHER" id="PTHR30461">
    <property type="entry name" value="DNA-INVERTASE FROM LAMBDOID PROPHAGE"/>
    <property type="match status" value="1"/>
</dbReference>
<dbReference type="InParanoid" id="B2A5F2"/>
<dbReference type="SMART" id="SM00857">
    <property type="entry name" value="Resolvase"/>
    <property type="match status" value="1"/>
</dbReference>
<dbReference type="RefSeq" id="WP_012446877.1">
    <property type="nucleotide sequence ID" value="NC_010718.1"/>
</dbReference>
<dbReference type="InterPro" id="IPR050639">
    <property type="entry name" value="SSR_resolvase"/>
</dbReference>
<feature type="domain" description="Recombinase" evidence="3">
    <location>
        <begin position="167"/>
        <end position="309"/>
    </location>
</feature>
<evidence type="ECO:0000256" key="1">
    <source>
        <dbReference type="SAM" id="Coils"/>
    </source>
</evidence>
<dbReference type="FunCoup" id="B2A5F2">
    <property type="interactions" value="7"/>
</dbReference>
<dbReference type="PANTHER" id="PTHR30461:SF23">
    <property type="entry name" value="DNA RECOMBINASE-RELATED"/>
    <property type="match status" value="1"/>
</dbReference>
<dbReference type="Pfam" id="PF07508">
    <property type="entry name" value="Recombinase"/>
    <property type="match status" value="1"/>
</dbReference>
<dbReference type="InterPro" id="IPR025827">
    <property type="entry name" value="Zn_ribbon_recom_dom"/>
</dbReference>
<keyword evidence="5" id="KW-1185">Reference proteome</keyword>
<keyword evidence="1" id="KW-0175">Coiled coil</keyword>
<gene>
    <name evidence="4" type="ordered locus">Nther_0394</name>
</gene>
<dbReference type="InterPro" id="IPR006119">
    <property type="entry name" value="Resolv_N"/>
</dbReference>
<dbReference type="KEGG" id="nth:Nther_0394"/>
<dbReference type="Pfam" id="PF00239">
    <property type="entry name" value="Resolvase"/>
    <property type="match status" value="1"/>
</dbReference>
<dbReference type="HOGENOM" id="CLU_010686_18_2_9"/>
<evidence type="ECO:0000313" key="5">
    <source>
        <dbReference type="Proteomes" id="UP000001683"/>
    </source>
</evidence>
<proteinExistence type="predicted"/>
<organism evidence="4 5">
    <name type="scientific">Natranaerobius thermophilus (strain ATCC BAA-1301 / DSM 18059 / JW/NM-WN-LF)</name>
    <dbReference type="NCBI Taxonomy" id="457570"/>
    <lineage>
        <taxon>Bacteria</taxon>
        <taxon>Bacillati</taxon>
        <taxon>Bacillota</taxon>
        <taxon>Clostridia</taxon>
        <taxon>Natranaerobiales</taxon>
        <taxon>Natranaerobiaceae</taxon>
        <taxon>Natranaerobius</taxon>
    </lineage>
</organism>
<dbReference type="InterPro" id="IPR036162">
    <property type="entry name" value="Resolvase-like_N_sf"/>
</dbReference>
<dbReference type="eggNOG" id="COG1961">
    <property type="taxonomic scope" value="Bacteria"/>
</dbReference>
<protein>
    <submittedName>
        <fullName evidence="4">Recombinase</fullName>
    </submittedName>
</protein>